<dbReference type="GO" id="GO:0000111">
    <property type="term" value="C:nucleotide-excision repair factor 2 complex"/>
    <property type="evidence" value="ECO:0007669"/>
    <property type="project" value="TreeGrafter"/>
</dbReference>
<dbReference type="GO" id="GO:0006289">
    <property type="term" value="P:nucleotide-excision repair"/>
    <property type="evidence" value="ECO:0007669"/>
    <property type="project" value="InterPro"/>
</dbReference>
<feature type="compositionally biased region" description="Basic and acidic residues" evidence="1">
    <location>
        <begin position="98"/>
        <end position="115"/>
    </location>
</feature>
<dbReference type="AlphaFoldDB" id="A0A016UY56"/>
<dbReference type="InterPro" id="IPR004583">
    <property type="entry name" value="DNA_repair_Rad4"/>
</dbReference>
<dbReference type="EMBL" id="JARK01001359">
    <property type="protein sequence ID" value="EYC19712.1"/>
    <property type="molecule type" value="Genomic_DNA"/>
</dbReference>
<dbReference type="OrthoDB" id="5868131at2759"/>
<comment type="caution">
    <text evidence="2">The sequence shown here is derived from an EMBL/GenBank/DDBJ whole genome shotgun (WGS) entry which is preliminary data.</text>
</comment>
<feature type="compositionally biased region" description="Basic and acidic residues" evidence="1">
    <location>
        <begin position="226"/>
        <end position="244"/>
    </location>
</feature>
<protein>
    <submittedName>
        <fullName evidence="2">Uncharacterized protein</fullName>
    </submittedName>
</protein>
<feature type="compositionally biased region" description="Polar residues" evidence="1">
    <location>
        <begin position="271"/>
        <end position="285"/>
    </location>
</feature>
<dbReference type="PANTHER" id="PTHR12135">
    <property type="entry name" value="DNA REPAIR PROTEIN XP-C / RAD4"/>
    <property type="match status" value="1"/>
</dbReference>
<organism evidence="2 3">
    <name type="scientific">Ancylostoma ceylanicum</name>
    <dbReference type="NCBI Taxonomy" id="53326"/>
    <lineage>
        <taxon>Eukaryota</taxon>
        <taxon>Metazoa</taxon>
        <taxon>Ecdysozoa</taxon>
        <taxon>Nematoda</taxon>
        <taxon>Chromadorea</taxon>
        <taxon>Rhabditida</taxon>
        <taxon>Rhabditina</taxon>
        <taxon>Rhabditomorpha</taxon>
        <taxon>Strongyloidea</taxon>
        <taxon>Ancylostomatidae</taxon>
        <taxon>Ancylostomatinae</taxon>
        <taxon>Ancylostoma</taxon>
    </lineage>
</organism>
<feature type="compositionally biased region" description="Basic residues" evidence="1">
    <location>
        <begin position="47"/>
        <end position="59"/>
    </location>
</feature>
<dbReference type="GO" id="GO:0003684">
    <property type="term" value="F:damaged DNA binding"/>
    <property type="evidence" value="ECO:0007669"/>
    <property type="project" value="InterPro"/>
</dbReference>
<sequence length="502" mass="55661">MVATRSSTRSANSSQPKKTSVLEKGTSVKTKGSRRSTAVKPPPSSRKVGKKAVTRRKPRLSVEDDPEAAVNENLLEDHCLHKNPSSDEPVPLKKPRKSEKLKDEQEEEKQSVEKDECVDDTEASNDVAKSDVKVKNGEDSDQWEDFGNTSEEDEAKSNLHSGKKKQSKKGRKTTKDKVQGLKKQEPALRRSGRKVIRKEPPTKIEGIEGSSSSSDSVDSESDDSADVGRSEPETGSESSEKDDVSYDSDESFDVVRTKKPKISQNARKRSAGSQRKTSASSSGKARNSGGASKRSPKASAASTRPTSSKPLRPWQRTDQPVVEGDIVVPPRALRRGERKMLKFRIFAASLALGRNYEMTLEEGCKVVEEMNAQSIANQKAVSSALGLPQDTAEEDKSSSEDEWEEMVPVDIDESNAKDVQVTLKEKGEKDWWAIYLRQEVNKCVRENWENAHKVNILCYIGHLQYLRKVALEENLVPSLMLTTQVLLITIHVAARRSALEFS</sequence>
<feature type="compositionally biased region" description="Acidic residues" evidence="1">
    <location>
        <begin position="139"/>
        <end position="154"/>
    </location>
</feature>
<dbReference type="GO" id="GO:0006298">
    <property type="term" value="P:mismatch repair"/>
    <property type="evidence" value="ECO:0007669"/>
    <property type="project" value="TreeGrafter"/>
</dbReference>
<keyword evidence="3" id="KW-1185">Reference proteome</keyword>
<evidence type="ECO:0000256" key="1">
    <source>
        <dbReference type="SAM" id="MobiDB-lite"/>
    </source>
</evidence>
<name>A0A016UY56_9BILA</name>
<feature type="compositionally biased region" description="Basic and acidic residues" evidence="1">
    <location>
        <begin position="173"/>
        <end position="188"/>
    </location>
</feature>
<feature type="region of interest" description="Disordered" evidence="1">
    <location>
        <begin position="1"/>
        <end position="318"/>
    </location>
</feature>
<gene>
    <name evidence="2" type="primary">Acey_s0023.g674</name>
    <name evidence="2" type="ORF">Y032_0023g674</name>
</gene>
<dbReference type="GO" id="GO:0003697">
    <property type="term" value="F:single-stranded DNA binding"/>
    <property type="evidence" value="ECO:0007669"/>
    <property type="project" value="TreeGrafter"/>
</dbReference>
<reference evidence="3" key="1">
    <citation type="journal article" date="2015" name="Nat. Genet.">
        <title>The genome and transcriptome of the zoonotic hookworm Ancylostoma ceylanicum identify infection-specific gene families.</title>
        <authorList>
            <person name="Schwarz E.M."/>
            <person name="Hu Y."/>
            <person name="Antoshechkin I."/>
            <person name="Miller M.M."/>
            <person name="Sternberg P.W."/>
            <person name="Aroian R.V."/>
        </authorList>
    </citation>
    <scope>NUCLEOTIDE SEQUENCE</scope>
    <source>
        <strain evidence="3">HY135</strain>
    </source>
</reference>
<dbReference type="GO" id="GO:0005737">
    <property type="term" value="C:cytoplasm"/>
    <property type="evidence" value="ECO:0007669"/>
    <property type="project" value="TreeGrafter"/>
</dbReference>
<dbReference type="Proteomes" id="UP000024635">
    <property type="component" value="Unassembled WGS sequence"/>
</dbReference>
<dbReference type="GO" id="GO:0071942">
    <property type="term" value="C:XPC complex"/>
    <property type="evidence" value="ECO:0007669"/>
    <property type="project" value="TreeGrafter"/>
</dbReference>
<accession>A0A016UY56</accession>
<dbReference type="PANTHER" id="PTHR12135:SF0">
    <property type="entry name" value="DNA REPAIR PROTEIN COMPLEMENTING XP-C CELLS"/>
    <property type="match status" value="1"/>
</dbReference>
<evidence type="ECO:0000313" key="2">
    <source>
        <dbReference type="EMBL" id="EYC19712.1"/>
    </source>
</evidence>
<feature type="compositionally biased region" description="Low complexity" evidence="1">
    <location>
        <begin position="288"/>
        <end position="308"/>
    </location>
</feature>
<proteinExistence type="predicted"/>
<dbReference type="STRING" id="53326.A0A016UY56"/>
<feature type="compositionally biased region" description="Low complexity" evidence="1">
    <location>
        <begin position="1"/>
        <end position="14"/>
    </location>
</feature>
<feature type="compositionally biased region" description="Basic and acidic residues" evidence="1">
    <location>
        <begin position="128"/>
        <end position="138"/>
    </location>
</feature>
<feature type="compositionally biased region" description="Basic residues" evidence="1">
    <location>
        <begin position="161"/>
        <end position="172"/>
    </location>
</feature>
<feature type="compositionally biased region" description="Basic residues" evidence="1">
    <location>
        <begin position="257"/>
        <end position="270"/>
    </location>
</feature>
<feature type="region of interest" description="Disordered" evidence="1">
    <location>
        <begin position="382"/>
        <end position="404"/>
    </location>
</feature>
<feature type="compositionally biased region" description="Basic and acidic residues" evidence="1">
    <location>
        <begin position="197"/>
        <end position="206"/>
    </location>
</feature>
<evidence type="ECO:0000313" key="3">
    <source>
        <dbReference type="Proteomes" id="UP000024635"/>
    </source>
</evidence>